<protein>
    <submittedName>
        <fullName evidence="2">Stage III sporulation protein AG</fullName>
    </submittedName>
</protein>
<sequence>MDKKDIFNPRNRQFWVLLLLLMLGVLLMLLGSCGTGKPASPNTQPQGGQKPEDAVKTSVAGDSLMSKEEKALAVELQQMLEDVSGAGRVEVSVNLATSTYNNYAINTTSGLKTTQEKDQSGGTRQITENTNSGQVVLSRSEQGYEGPVLEREMAPEVAGVLVVAEGADDPLVKASLFRAAQVALGVEPQKVIVLPMKKEGLQ</sequence>
<dbReference type="OrthoDB" id="2381602at2"/>
<evidence type="ECO:0000313" key="3">
    <source>
        <dbReference type="Proteomes" id="UP000199337"/>
    </source>
</evidence>
<dbReference type="RefSeq" id="WP_092467579.1">
    <property type="nucleotide sequence ID" value="NZ_FOOX01000001.1"/>
</dbReference>
<evidence type="ECO:0000256" key="1">
    <source>
        <dbReference type="SAM" id="MobiDB-lite"/>
    </source>
</evidence>
<keyword evidence="3" id="KW-1185">Reference proteome</keyword>
<name>A0A1I2MVR0_9FIRM</name>
<feature type="region of interest" description="Disordered" evidence="1">
    <location>
        <begin position="112"/>
        <end position="133"/>
    </location>
</feature>
<dbReference type="InterPro" id="IPR014195">
    <property type="entry name" value="Spore_III_AG"/>
</dbReference>
<feature type="region of interest" description="Disordered" evidence="1">
    <location>
        <begin position="36"/>
        <end position="59"/>
    </location>
</feature>
<gene>
    <name evidence="2" type="ORF">SAMN05660649_00073</name>
</gene>
<dbReference type="EMBL" id="FOOX01000001">
    <property type="protein sequence ID" value="SFF93426.1"/>
    <property type="molecule type" value="Genomic_DNA"/>
</dbReference>
<reference evidence="3" key="1">
    <citation type="submission" date="2016-10" db="EMBL/GenBank/DDBJ databases">
        <authorList>
            <person name="Varghese N."/>
            <person name="Submissions S."/>
        </authorList>
    </citation>
    <scope>NUCLEOTIDE SEQUENCE [LARGE SCALE GENOMIC DNA]</scope>
    <source>
        <strain evidence="3">DSM 17038</strain>
    </source>
</reference>
<dbReference type="PROSITE" id="PS51257">
    <property type="entry name" value="PROKAR_LIPOPROTEIN"/>
    <property type="match status" value="1"/>
</dbReference>
<organism evidence="2 3">
    <name type="scientific">Desulfotruncus arcticus DSM 17038</name>
    <dbReference type="NCBI Taxonomy" id="1121424"/>
    <lineage>
        <taxon>Bacteria</taxon>
        <taxon>Bacillati</taxon>
        <taxon>Bacillota</taxon>
        <taxon>Clostridia</taxon>
        <taxon>Eubacteriales</taxon>
        <taxon>Desulfallaceae</taxon>
        <taxon>Desulfotruncus</taxon>
    </lineage>
</organism>
<dbReference type="Proteomes" id="UP000199337">
    <property type="component" value="Unassembled WGS sequence"/>
</dbReference>
<evidence type="ECO:0000313" key="2">
    <source>
        <dbReference type="EMBL" id="SFF93426.1"/>
    </source>
</evidence>
<accession>A0A1I2MVR0</accession>
<dbReference type="AlphaFoldDB" id="A0A1I2MVR0"/>
<dbReference type="STRING" id="341036.SAMN05660649_00073"/>
<feature type="compositionally biased region" description="Polar residues" evidence="1">
    <location>
        <begin position="120"/>
        <end position="133"/>
    </location>
</feature>
<proteinExistence type="predicted"/>
<dbReference type="NCBIfam" id="TIGR02830">
    <property type="entry name" value="spore_III_AG"/>
    <property type="match status" value="1"/>
</dbReference>